<name>A0A221VWR8_9PSEU</name>
<protein>
    <submittedName>
        <fullName evidence="1">Uncharacterized protein</fullName>
    </submittedName>
</protein>
<dbReference type="KEGG" id="ahg:AHOG_01440"/>
<organism evidence="1 2">
    <name type="scientific">Actinoalloteichus hoggarensis</name>
    <dbReference type="NCBI Taxonomy" id="1470176"/>
    <lineage>
        <taxon>Bacteria</taxon>
        <taxon>Bacillati</taxon>
        <taxon>Actinomycetota</taxon>
        <taxon>Actinomycetes</taxon>
        <taxon>Pseudonocardiales</taxon>
        <taxon>Pseudonocardiaceae</taxon>
        <taxon>Actinoalloteichus</taxon>
    </lineage>
</organism>
<dbReference type="AlphaFoldDB" id="A0A221VWR8"/>
<evidence type="ECO:0000313" key="1">
    <source>
        <dbReference type="EMBL" id="ASO17953.1"/>
    </source>
</evidence>
<dbReference type="EMBL" id="CP022521">
    <property type="protein sequence ID" value="ASO17953.1"/>
    <property type="molecule type" value="Genomic_DNA"/>
</dbReference>
<dbReference type="Proteomes" id="UP000204221">
    <property type="component" value="Chromosome"/>
</dbReference>
<accession>A0A221VWR8</accession>
<evidence type="ECO:0000313" key="2">
    <source>
        <dbReference type="Proteomes" id="UP000204221"/>
    </source>
</evidence>
<proteinExistence type="predicted"/>
<keyword evidence="2" id="KW-1185">Reference proteome</keyword>
<sequence>MVVVSRLRAWWWRTIGHRCARPGCGRWTRSEGVHCAWCAAGRPRMGVYPGAFRNCDTQPLNIRPTD</sequence>
<reference evidence="1 2" key="1">
    <citation type="submission" date="2017-07" db="EMBL/GenBank/DDBJ databases">
        <title>Complete genome sequence of Actinoalloteichus hoggarensis DSM 45943, type strain of Actinoalloteichus hoggarensis.</title>
        <authorList>
            <person name="Ruckert C."/>
            <person name="Nouioui I."/>
            <person name="Willmese J."/>
            <person name="van Wezel G."/>
            <person name="Klenk H.-P."/>
            <person name="Kalinowski J."/>
            <person name="Zotchev S.B."/>
        </authorList>
    </citation>
    <scope>NUCLEOTIDE SEQUENCE [LARGE SCALE GENOMIC DNA]</scope>
    <source>
        <strain evidence="1 2">DSM 45943</strain>
    </source>
</reference>
<gene>
    <name evidence="1" type="ORF">AHOG_01440</name>
</gene>